<sequence length="180" mass="20789">MVDTNLSLSALDNSKRLMAELKDYLDYDPATGLFVWSKDYHKNKAGTSPKASHSEGYLRVQFKKTRFFLHKVAFFWEHGYLPEEVDHVDLNTSNNAITNLRAATQQQNSCNKSTRGFSRYRGVYYHKRNNKWCSVVVSKQQKHYLGSFLTEEAAAEAYNKAAVKYHGEFARLNMVEYVKA</sequence>
<dbReference type="InterPro" id="IPR003615">
    <property type="entry name" value="HNH_nuc"/>
</dbReference>
<dbReference type="GO" id="GO:0003700">
    <property type="term" value="F:DNA-binding transcription factor activity"/>
    <property type="evidence" value="ECO:0007669"/>
    <property type="project" value="InterPro"/>
</dbReference>
<dbReference type="GO" id="GO:0003677">
    <property type="term" value="F:DNA binding"/>
    <property type="evidence" value="ECO:0007669"/>
    <property type="project" value="UniProtKB-KW"/>
</dbReference>
<evidence type="ECO:0000256" key="3">
    <source>
        <dbReference type="ARBA" id="ARBA00023163"/>
    </source>
</evidence>
<dbReference type="InterPro" id="IPR044925">
    <property type="entry name" value="His-Me_finger_sf"/>
</dbReference>
<gene>
    <name evidence="5" type="ORF">UFOVP3_17</name>
</gene>
<dbReference type="Gene3D" id="3.90.75.20">
    <property type="match status" value="1"/>
</dbReference>
<reference evidence="5" key="1">
    <citation type="submission" date="2020-05" db="EMBL/GenBank/DDBJ databases">
        <authorList>
            <person name="Chiriac C."/>
            <person name="Salcher M."/>
            <person name="Ghai R."/>
            <person name="Kavagutti S V."/>
        </authorList>
    </citation>
    <scope>NUCLEOTIDE SEQUENCE</scope>
</reference>
<dbReference type="EMBL" id="LR797814">
    <property type="protein sequence ID" value="CAB4240520.1"/>
    <property type="molecule type" value="Genomic_DNA"/>
</dbReference>
<dbReference type="Pfam" id="PF13392">
    <property type="entry name" value="HNH_3"/>
    <property type="match status" value="1"/>
</dbReference>
<feature type="domain" description="AP2/ERF" evidence="4">
    <location>
        <begin position="119"/>
        <end position="175"/>
    </location>
</feature>
<keyword evidence="2" id="KW-0238">DNA-binding</keyword>
<dbReference type="SMART" id="SM00380">
    <property type="entry name" value="AP2"/>
    <property type="match status" value="1"/>
</dbReference>
<keyword evidence="1" id="KW-0805">Transcription regulation</keyword>
<protein>
    <submittedName>
        <fullName evidence="5">HNH nuclease</fullName>
    </submittedName>
</protein>
<organism evidence="5">
    <name type="scientific">uncultured Caudovirales phage</name>
    <dbReference type="NCBI Taxonomy" id="2100421"/>
    <lineage>
        <taxon>Viruses</taxon>
        <taxon>Duplodnaviria</taxon>
        <taxon>Heunggongvirae</taxon>
        <taxon>Uroviricota</taxon>
        <taxon>Caudoviricetes</taxon>
        <taxon>Peduoviridae</taxon>
        <taxon>Maltschvirus</taxon>
        <taxon>Maltschvirus maltsch</taxon>
    </lineage>
</organism>
<accession>A0A6J5T6Y1</accession>
<evidence type="ECO:0000256" key="2">
    <source>
        <dbReference type="ARBA" id="ARBA00023125"/>
    </source>
</evidence>
<dbReference type="Gene3D" id="3.30.730.10">
    <property type="entry name" value="AP2/ERF domain"/>
    <property type="match status" value="1"/>
</dbReference>
<keyword evidence="3" id="KW-0804">Transcription</keyword>
<dbReference type="InterPro" id="IPR016177">
    <property type="entry name" value="DNA-bd_dom_sf"/>
</dbReference>
<evidence type="ECO:0000259" key="4">
    <source>
        <dbReference type="PROSITE" id="PS51032"/>
    </source>
</evidence>
<dbReference type="InterPro" id="IPR036955">
    <property type="entry name" value="AP2/ERF_dom_sf"/>
</dbReference>
<evidence type="ECO:0000256" key="1">
    <source>
        <dbReference type="ARBA" id="ARBA00023015"/>
    </source>
</evidence>
<name>A0A6J5T6Y1_9CAUD</name>
<dbReference type="SUPFAM" id="SSF54171">
    <property type="entry name" value="DNA-binding domain"/>
    <property type="match status" value="1"/>
</dbReference>
<dbReference type="SUPFAM" id="SSF54060">
    <property type="entry name" value="His-Me finger endonucleases"/>
    <property type="match status" value="1"/>
</dbReference>
<dbReference type="PROSITE" id="PS51032">
    <property type="entry name" value="AP2_ERF"/>
    <property type="match status" value="1"/>
</dbReference>
<proteinExistence type="predicted"/>
<evidence type="ECO:0000313" key="5">
    <source>
        <dbReference type="EMBL" id="CAB4240520.1"/>
    </source>
</evidence>
<dbReference type="InterPro" id="IPR001471">
    <property type="entry name" value="AP2/ERF_dom"/>
</dbReference>